<evidence type="ECO:0000256" key="2">
    <source>
        <dbReference type="ARBA" id="ARBA00022729"/>
    </source>
</evidence>
<keyword evidence="5" id="KW-1185">Reference proteome</keyword>
<evidence type="ECO:0000313" key="5">
    <source>
        <dbReference type="Proteomes" id="UP000727907"/>
    </source>
</evidence>
<evidence type="ECO:0000313" key="4">
    <source>
        <dbReference type="EMBL" id="MBU8873044.1"/>
    </source>
</evidence>
<dbReference type="EMBL" id="JAHOPB010000001">
    <property type="protein sequence ID" value="MBU8873044.1"/>
    <property type="molecule type" value="Genomic_DNA"/>
</dbReference>
<reference evidence="4 5" key="1">
    <citation type="submission" date="2021-06" db="EMBL/GenBank/DDBJ databases">
        <authorList>
            <person name="Lee D.H."/>
        </authorList>
    </citation>
    <scope>NUCLEOTIDE SEQUENCE [LARGE SCALE GENOMIC DNA]</scope>
    <source>
        <strain evidence="4 5">MMS21-HV4-11</strain>
    </source>
</reference>
<evidence type="ECO:0000256" key="3">
    <source>
        <dbReference type="SAM" id="SignalP"/>
    </source>
</evidence>
<evidence type="ECO:0000256" key="1">
    <source>
        <dbReference type="ARBA" id="ARBA00022448"/>
    </source>
</evidence>
<feature type="chain" id="PRO_5045482281" evidence="3">
    <location>
        <begin position="25"/>
        <end position="421"/>
    </location>
</feature>
<dbReference type="PANTHER" id="PTHR34596:SF2">
    <property type="entry name" value="CHITOPORIN"/>
    <property type="match status" value="1"/>
</dbReference>
<protein>
    <submittedName>
        <fullName evidence="4">OprD family porin</fullName>
    </submittedName>
</protein>
<dbReference type="Pfam" id="PF03573">
    <property type="entry name" value="OprD"/>
    <property type="match status" value="1"/>
</dbReference>
<feature type="signal peptide" evidence="3">
    <location>
        <begin position="1"/>
        <end position="24"/>
    </location>
</feature>
<keyword evidence="2 3" id="KW-0732">Signal</keyword>
<dbReference type="Proteomes" id="UP000727907">
    <property type="component" value="Unassembled WGS sequence"/>
</dbReference>
<organism evidence="4 5">
    <name type="scientific">Reyranella humidisoli</name>
    <dbReference type="NCBI Taxonomy" id="2849149"/>
    <lineage>
        <taxon>Bacteria</taxon>
        <taxon>Pseudomonadati</taxon>
        <taxon>Pseudomonadota</taxon>
        <taxon>Alphaproteobacteria</taxon>
        <taxon>Hyphomicrobiales</taxon>
        <taxon>Reyranellaceae</taxon>
        <taxon>Reyranella</taxon>
    </lineage>
</organism>
<dbReference type="RefSeq" id="WP_216957312.1">
    <property type="nucleotide sequence ID" value="NZ_JAHOPB010000001.1"/>
</dbReference>
<accession>A0ABS6IEL7</accession>
<keyword evidence="1" id="KW-0813">Transport</keyword>
<sequence>MLIRSLAFAILLSAWAALPAKAQALGEALARFLYDDAVATLHLRSFYFDKTNPQWPNNVAWAGGGWVGYESGWLYDTLQAGAVAYTTQPLWAPADTSGSQILKTGQYGFFVLGQAYASVRAQGQTFTVFRQFIDELEVNPNDDRMVPITFEAYALRGRIAAIDYFAGYVAAIKPKDYWTFINMGERAGAPNHDAGMGLVSLKYGSLDDLRLRGSVYYVPDILTSSYGDVGKTFGINARLKARLESNAMVQGSNGLNLLTGQPFSTWSAGLRATLLLDGFTLWGAYTQVGSAAAYRTPYGQWIGYTKQITLDFDRANERAWQVGLTYDFAGIGLPGLAFLFSATFGNGAINSTTGAPLSNNTEYDFDLMYRVASKEAPDWLQPLQLRGRMGLVDQTLNGVTTTINDYRLILNYEVKFGGNRR</sequence>
<proteinExistence type="predicted"/>
<comment type="caution">
    <text evidence="4">The sequence shown here is derived from an EMBL/GenBank/DDBJ whole genome shotgun (WGS) entry which is preliminary data.</text>
</comment>
<gene>
    <name evidence="4" type="ORF">KQ910_04685</name>
</gene>
<name>A0ABS6IEL7_9HYPH</name>
<dbReference type="PANTHER" id="PTHR34596">
    <property type="entry name" value="CHITOPORIN"/>
    <property type="match status" value="1"/>
</dbReference>
<dbReference type="InterPro" id="IPR005318">
    <property type="entry name" value="OM_porin_bac"/>
</dbReference>